<comment type="caution">
    <text evidence="1">The sequence shown here is derived from an EMBL/GenBank/DDBJ whole genome shotgun (WGS) entry which is preliminary data.</text>
</comment>
<dbReference type="RefSeq" id="WP_119741659.1">
    <property type="nucleotide sequence ID" value="NZ_QYUN01000002.1"/>
</dbReference>
<dbReference type="OrthoDB" id="8388066at2"/>
<keyword evidence="2" id="KW-1185">Reference proteome</keyword>
<proteinExistence type="predicted"/>
<evidence type="ECO:0000313" key="1">
    <source>
        <dbReference type="EMBL" id="RJG05308.1"/>
    </source>
</evidence>
<dbReference type="SUPFAM" id="SSF54427">
    <property type="entry name" value="NTF2-like"/>
    <property type="match status" value="1"/>
</dbReference>
<reference evidence="1 2" key="1">
    <citation type="submission" date="2018-09" db="EMBL/GenBank/DDBJ databases">
        <authorList>
            <person name="Zhu H."/>
        </authorList>
    </citation>
    <scope>NUCLEOTIDE SEQUENCE [LARGE SCALE GENOMIC DNA]</scope>
    <source>
        <strain evidence="1 2">K2R10-39</strain>
    </source>
</reference>
<gene>
    <name evidence="1" type="ORF">D3870_04110</name>
</gene>
<protein>
    <submittedName>
        <fullName evidence="1">Uncharacterized protein</fullName>
    </submittedName>
</protein>
<evidence type="ECO:0000313" key="2">
    <source>
        <dbReference type="Proteomes" id="UP000285190"/>
    </source>
</evidence>
<dbReference type="Gene3D" id="3.10.450.50">
    <property type="match status" value="1"/>
</dbReference>
<accession>A0A418WYI3</accession>
<dbReference type="Proteomes" id="UP000285190">
    <property type="component" value="Unassembled WGS sequence"/>
</dbReference>
<organism evidence="1 2">
    <name type="scientific">Noviherbaspirillum cavernae</name>
    <dbReference type="NCBI Taxonomy" id="2320862"/>
    <lineage>
        <taxon>Bacteria</taxon>
        <taxon>Pseudomonadati</taxon>
        <taxon>Pseudomonadota</taxon>
        <taxon>Betaproteobacteria</taxon>
        <taxon>Burkholderiales</taxon>
        <taxon>Oxalobacteraceae</taxon>
        <taxon>Noviherbaspirillum</taxon>
    </lineage>
</organism>
<dbReference type="EMBL" id="QYUN01000002">
    <property type="protein sequence ID" value="RJG05308.1"/>
    <property type="molecule type" value="Genomic_DNA"/>
</dbReference>
<dbReference type="AlphaFoldDB" id="A0A418WYI3"/>
<name>A0A418WYI3_9BURK</name>
<sequence length="185" mass="20942">MPEYSRPTAESLVRTYIQAKDENRPHLMTRVFAADAVLEMVVNTGAISFPAVSTGVEAIADTLSRKFGQTYENVYTFCLQRPDAHVRGGHFSCDWLVGMSEKESGNVRVGCGRYDWHFQAQAPFLVERLKITIDEMQILPAHRLQEVIDWVDSLPRHWCDSRTAIDTAPCIDALAPVLDYIARNR</sequence>
<dbReference type="InterPro" id="IPR032710">
    <property type="entry name" value="NTF2-like_dom_sf"/>
</dbReference>